<feature type="domain" description="Transketolase-like C-terminal" evidence="12">
    <location>
        <begin position="716"/>
        <end position="851"/>
    </location>
</feature>
<evidence type="ECO:0000259" key="12">
    <source>
        <dbReference type="Pfam" id="PF22613"/>
    </source>
</evidence>
<dbReference type="InterPro" id="IPR041621">
    <property type="entry name" value="PDH_E1_M"/>
</dbReference>
<evidence type="ECO:0000313" key="14">
    <source>
        <dbReference type="Proteomes" id="UP001589814"/>
    </source>
</evidence>
<organism evidence="13 14">
    <name type="scientific">Kushneria aurantia</name>
    <dbReference type="NCBI Taxonomy" id="504092"/>
    <lineage>
        <taxon>Bacteria</taxon>
        <taxon>Pseudomonadati</taxon>
        <taxon>Pseudomonadota</taxon>
        <taxon>Gammaproteobacteria</taxon>
        <taxon>Oceanospirillales</taxon>
        <taxon>Halomonadaceae</taxon>
        <taxon>Kushneria</taxon>
    </lineage>
</organism>
<feature type="domain" description="Pyruvate dehydrogenase E1 component middle" evidence="11">
    <location>
        <begin position="475"/>
        <end position="703"/>
    </location>
</feature>
<evidence type="ECO:0000259" key="10">
    <source>
        <dbReference type="Pfam" id="PF00456"/>
    </source>
</evidence>
<dbReference type="Proteomes" id="UP001589814">
    <property type="component" value="Unassembled WGS sequence"/>
</dbReference>
<evidence type="ECO:0000256" key="4">
    <source>
        <dbReference type="ARBA" id="ARBA00017172"/>
    </source>
</evidence>
<comment type="cofactor">
    <cofactor evidence="1 9">
        <name>thiamine diphosphate</name>
        <dbReference type="ChEBI" id="CHEBI:58937"/>
    </cofactor>
</comment>
<evidence type="ECO:0000256" key="6">
    <source>
        <dbReference type="ARBA" id="ARBA00023052"/>
    </source>
</evidence>
<evidence type="ECO:0000256" key="1">
    <source>
        <dbReference type="ARBA" id="ARBA00001964"/>
    </source>
</evidence>
<dbReference type="PIRSF" id="PIRSF000156">
    <property type="entry name" value="Pyruvate_dh_E1"/>
    <property type="match status" value="1"/>
</dbReference>
<dbReference type="Pfam" id="PF00456">
    <property type="entry name" value="Transketolase_N"/>
    <property type="match status" value="1"/>
</dbReference>
<dbReference type="GO" id="GO:0004739">
    <property type="term" value="F:pyruvate dehydrogenase (acetyl-transferring) activity"/>
    <property type="evidence" value="ECO:0007669"/>
    <property type="project" value="UniProtKB-EC"/>
</dbReference>
<evidence type="ECO:0000256" key="8">
    <source>
        <dbReference type="ARBA" id="ARBA00051231"/>
    </source>
</evidence>
<proteinExistence type="predicted"/>
<dbReference type="InterPro" id="IPR009014">
    <property type="entry name" value="Transketo_C/PFOR_II"/>
</dbReference>
<name>A0ABV6G275_9GAMM</name>
<dbReference type="InterPro" id="IPR005474">
    <property type="entry name" value="Transketolase_N"/>
</dbReference>
<gene>
    <name evidence="13" type="primary">aceE</name>
    <name evidence="13" type="ORF">ACFFHW_07080</name>
</gene>
<evidence type="ECO:0000256" key="7">
    <source>
        <dbReference type="ARBA" id="ARBA00023317"/>
    </source>
</evidence>
<dbReference type="InterPro" id="IPR004660">
    <property type="entry name" value="PDH_E1"/>
</dbReference>
<comment type="function">
    <text evidence="2 9">Component of the pyruvate dehydrogenase (PDH) complex, that catalyzes the overall conversion of pyruvate to acetyl-CoA and CO(2).</text>
</comment>
<dbReference type="PANTHER" id="PTHR43825:SF3">
    <property type="entry name" value="PYRUVATE DEHYDROGENASE E1 COMPONENT"/>
    <property type="match status" value="1"/>
</dbReference>
<dbReference type="Gene3D" id="3.40.50.920">
    <property type="match status" value="1"/>
</dbReference>
<dbReference type="EC" id="1.2.4.1" evidence="3 9"/>
<dbReference type="RefSeq" id="WP_019951722.1">
    <property type="nucleotide sequence ID" value="NZ_JBHLVX010000023.1"/>
</dbReference>
<accession>A0ABV6G275</accession>
<feature type="domain" description="Transketolase N-terminal" evidence="10">
    <location>
        <begin position="80"/>
        <end position="292"/>
    </location>
</feature>
<comment type="caution">
    <text evidence="13">The sequence shown here is derived from an EMBL/GenBank/DDBJ whole genome shotgun (WGS) entry which is preliminary data.</text>
</comment>
<keyword evidence="7 9" id="KW-0670">Pyruvate</keyword>
<dbReference type="EMBL" id="JBHLVX010000023">
    <property type="protein sequence ID" value="MFC0267754.1"/>
    <property type="molecule type" value="Genomic_DNA"/>
</dbReference>
<dbReference type="Gene3D" id="3.40.50.970">
    <property type="match status" value="2"/>
</dbReference>
<evidence type="ECO:0000256" key="5">
    <source>
        <dbReference type="ARBA" id="ARBA00023002"/>
    </source>
</evidence>
<dbReference type="NCBIfam" id="TIGR00759">
    <property type="entry name" value="aceE"/>
    <property type="match status" value="1"/>
</dbReference>
<dbReference type="InterPro" id="IPR029061">
    <property type="entry name" value="THDP-binding"/>
</dbReference>
<keyword evidence="6 9" id="KW-0786">Thiamine pyrophosphate</keyword>
<keyword evidence="14" id="KW-1185">Reference proteome</keyword>
<dbReference type="PANTHER" id="PTHR43825">
    <property type="entry name" value="PYRUVATE DEHYDROGENASE E1 COMPONENT"/>
    <property type="match status" value="1"/>
</dbReference>
<comment type="catalytic activity">
    <reaction evidence="8 9">
        <text>N(6)-[(R)-lipoyl]-L-lysyl-[protein] + pyruvate + H(+) = N(6)-[(R)-S(8)-acetyldihydrolipoyl]-L-lysyl-[protein] + CO2</text>
        <dbReference type="Rhea" id="RHEA:19189"/>
        <dbReference type="Rhea" id="RHEA-COMP:10474"/>
        <dbReference type="Rhea" id="RHEA-COMP:10478"/>
        <dbReference type="ChEBI" id="CHEBI:15361"/>
        <dbReference type="ChEBI" id="CHEBI:15378"/>
        <dbReference type="ChEBI" id="CHEBI:16526"/>
        <dbReference type="ChEBI" id="CHEBI:83099"/>
        <dbReference type="ChEBI" id="CHEBI:83111"/>
        <dbReference type="EC" id="1.2.4.1"/>
    </reaction>
</comment>
<dbReference type="SUPFAM" id="SSF52922">
    <property type="entry name" value="TK C-terminal domain-like"/>
    <property type="match status" value="1"/>
</dbReference>
<reference evidence="13 14" key="1">
    <citation type="submission" date="2024-09" db="EMBL/GenBank/DDBJ databases">
        <authorList>
            <person name="Sun Q."/>
            <person name="Mori K."/>
        </authorList>
    </citation>
    <scope>NUCLEOTIDE SEQUENCE [LARGE SCALE GENOMIC DNA]</scope>
    <source>
        <strain evidence="13 14">CCM 7415</strain>
    </source>
</reference>
<dbReference type="SUPFAM" id="SSF52518">
    <property type="entry name" value="Thiamin diphosphate-binding fold (THDP-binding)"/>
    <property type="match status" value="2"/>
</dbReference>
<dbReference type="Pfam" id="PF17831">
    <property type="entry name" value="PDH_E1_M"/>
    <property type="match status" value="1"/>
</dbReference>
<evidence type="ECO:0000313" key="13">
    <source>
        <dbReference type="EMBL" id="MFC0267754.1"/>
    </source>
</evidence>
<dbReference type="Pfam" id="PF22613">
    <property type="entry name" value="Transketolase_C_1"/>
    <property type="match status" value="1"/>
</dbReference>
<protein>
    <recommendedName>
        <fullName evidence="4 9">Pyruvate dehydrogenase E1 component</fullName>
        <ecNumber evidence="3 9">1.2.4.1</ecNumber>
    </recommendedName>
</protein>
<keyword evidence="5 9" id="KW-0560">Oxidoreductase</keyword>
<evidence type="ECO:0000259" key="11">
    <source>
        <dbReference type="Pfam" id="PF17831"/>
    </source>
</evidence>
<evidence type="ECO:0000256" key="3">
    <source>
        <dbReference type="ARBA" id="ARBA00012281"/>
    </source>
</evidence>
<dbReference type="InterPro" id="IPR051157">
    <property type="entry name" value="PDH/Transketolase"/>
</dbReference>
<evidence type="ECO:0000256" key="9">
    <source>
        <dbReference type="PIRNR" id="PIRNR000156"/>
    </source>
</evidence>
<sequence length="893" mass="101378">MSLEAREDHDPIETGEWLDALNSVMDREGEERAQYILSRLADRLRSEGKLPPFSVNTPHRNTIPAHREARLPGDMFMERKIRSAIRWNSVAQVIRANKKYKGLGGHLASYLSCSVLYETGFNHFFRADSDEQKGDLIYIQGHVTPGIYARSYLEGRLTEEQLDTFRQEAVAEGLSSYPHPYLMPEYWQFPTVSMGLGPIQAIYQAHVMKYMNARGLEDMGDRKVWAFLGDGECDEPESLGSLHLASREKLNNLIFVVNCNLQRLDGPVRGNGRIMDELEGVFRGAGWNVIKVVWGGLWDPLFESDHKGIMQKRMDEAVDGEYQNFKARGGAYTREKFFAKYEELEEMVKDYSDEDIHRLNRGGHDPQKMYAAYHEAFHNAGDRPTVILAHTVKGYGMGGGSGEADMEAHQIKSMENDALKTMRDRFAIPVSDKQIDDGIPYYKPDDDSPEMRYLQQRRKQLGGYLPARRSDFEALEIPGLDDKTFATQTRGSGDREVSTTMSFVRVLNGLVKNKAFGERVVPIIPDEARTFGMEGMFRQIGIYAAEGQKYEPMDSGQIMYYREDQKGQILEEGINEAGSMSAWIAAATSYANHHLALIPFYIYYSMFGFQRIGDLVWAAGDMQARGFMVGGTAGRTTINGEGLQHQDGHSHILMSTVPNCRAYDPCYGHELAVIIQDGMKRMFHDKESCFYYLTVMNENYHHPEMPEGCEEGIVRGMYLLHEGEGKKDAPRVQLMGGGTILREVEAAAELLAEEYGVVADVWSVTSFNELRREALEFDRQQFLDFDDKREKPWVTRCLEERDGPAIASTDYIKLYADQVRAWVPTDFHVLGTDGFGRSDTRAHLRRFFEVDRYYVTVMALRALAARGEIDAKKVGEAMKKFDIDPEKPSPLVS</sequence>
<evidence type="ECO:0000256" key="2">
    <source>
        <dbReference type="ARBA" id="ARBA00003157"/>
    </source>
</evidence>
<dbReference type="InterPro" id="IPR055152">
    <property type="entry name" value="Transketolase-like_C_2"/>
</dbReference>
<dbReference type="InterPro" id="IPR035807">
    <property type="entry name" value="PDC_E1_N"/>
</dbReference>
<dbReference type="CDD" id="cd02017">
    <property type="entry name" value="TPP_E1_EcPDC_like"/>
    <property type="match status" value="1"/>
</dbReference>